<evidence type="ECO:0000256" key="2">
    <source>
        <dbReference type="SAM" id="SignalP"/>
    </source>
</evidence>
<organism evidence="3 4">
    <name type="scientific">Kitasatospora purpeofusca</name>
    <dbReference type="NCBI Taxonomy" id="67352"/>
    <lineage>
        <taxon>Bacteria</taxon>
        <taxon>Bacillati</taxon>
        <taxon>Actinomycetota</taxon>
        <taxon>Actinomycetes</taxon>
        <taxon>Kitasatosporales</taxon>
        <taxon>Streptomycetaceae</taxon>
        <taxon>Kitasatospora</taxon>
    </lineage>
</organism>
<feature type="region of interest" description="Disordered" evidence="1">
    <location>
        <begin position="36"/>
        <end position="66"/>
    </location>
</feature>
<feature type="compositionally biased region" description="Low complexity" evidence="1">
    <location>
        <begin position="36"/>
        <end position="57"/>
    </location>
</feature>
<keyword evidence="2" id="KW-0732">Signal</keyword>
<sequence>MPAVNRLPSGRRAGALGTLALAGALLAAAPAAQAAPAAPSSGPAAATSPTALPTPTGDGAKNICKRLPSTEGHLTNALNRLNGDATVAGSVARLEQRVANAKAAGHTEVETYLNGRLTARKALVGTLKSRQGDLKSVATWCAAHGKGAGK</sequence>
<feature type="signal peptide" evidence="2">
    <location>
        <begin position="1"/>
        <end position="34"/>
    </location>
</feature>
<protein>
    <recommendedName>
        <fullName evidence="5">Secreted protein</fullName>
    </recommendedName>
</protein>
<dbReference type="Proteomes" id="UP001432222">
    <property type="component" value="Chromosome"/>
</dbReference>
<proteinExistence type="predicted"/>
<evidence type="ECO:0000256" key="1">
    <source>
        <dbReference type="SAM" id="MobiDB-lite"/>
    </source>
</evidence>
<dbReference type="EMBL" id="CP108110">
    <property type="protein sequence ID" value="WUQ87878.1"/>
    <property type="molecule type" value="Genomic_DNA"/>
</dbReference>
<evidence type="ECO:0000313" key="3">
    <source>
        <dbReference type="EMBL" id="WUQ87878.1"/>
    </source>
</evidence>
<gene>
    <name evidence="3" type="ORF">OHA16_35805</name>
</gene>
<reference evidence="3" key="1">
    <citation type="submission" date="2022-10" db="EMBL/GenBank/DDBJ databases">
        <title>The complete genomes of actinobacterial strains from the NBC collection.</title>
        <authorList>
            <person name="Joergensen T.S."/>
            <person name="Alvarez Arevalo M."/>
            <person name="Sterndorff E.B."/>
            <person name="Faurdal D."/>
            <person name="Vuksanovic O."/>
            <person name="Mourched A.-S."/>
            <person name="Charusanti P."/>
            <person name="Shaw S."/>
            <person name="Blin K."/>
            <person name="Weber T."/>
        </authorList>
    </citation>
    <scope>NUCLEOTIDE SEQUENCE</scope>
    <source>
        <strain evidence="3">NBC_00222</strain>
    </source>
</reference>
<keyword evidence="4" id="KW-1185">Reference proteome</keyword>
<accession>A0ABZ1U9V4</accession>
<evidence type="ECO:0000313" key="4">
    <source>
        <dbReference type="Proteomes" id="UP001432222"/>
    </source>
</evidence>
<feature type="chain" id="PRO_5045585148" description="Secreted protein" evidence="2">
    <location>
        <begin position="35"/>
        <end position="150"/>
    </location>
</feature>
<evidence type="ECO:0008006" key="5">
    <source>
        <dbReference type="Google" id="ProtNLM"/>
    </source>
</evidence>
<dbReference type="RefSeq" id="WP_328958433.1">
    <property type="nucleotide sequence ID" value="NZ_CP108110.1"/>
</dbReference>
<name>A0ABZ1U9V4_9ACTN</name>